<proteinExistence type="predicted"/>
<dbReference type="Proteomes" id="UP000886595">
    <property type="component" value="Unassembled WGS sequence"/>
</dbReference>
<evidence type="ECO:0000313" key="2">
    <source>
        <dbReference type="Proteomes" id="UP000886595"/>
    </source>
</evidence>
<organism evidence="1 2">
    <name type="scientific">Brassica carinata</name>
    <name type="common">Ethiopian mustard</name>
    <name type="synonym">Abyssinian cabbage</name>
    <dbReference type="NCBI Taxonomy" id="52824"/>
    <lineage>
        <taxon>Eukaryota</taxon>
        <taxon>Viridiplantae</taxon>
        <taxon>Streptophyta</taxon>
        <taxon>Embryophyta</taxon>
        <taxon>Tracheophyta</taxon>
        <taxon>Spermatophyta</taxon>
        <taxon>Magnoliopsida</taxon>
        <taxon>eudicotyledons</taxon>
        <taxon>Gunneridae</taxon>
        <taxon>Pentapetalae</taxon>
        <taxon>rosids</taxon>
        <taxon>malvids</taxon>
        <taxon>Brassicales</taxon>
        <taxon>Brassicaceae</taxon>
        <taxon>Brassiceae</taxon>
        <taxon>Brassica</taxon>
    </lineage>
</organism>
<protein>
    <submittedName>
        <fullName evidence="1">Uncharacterized protein</fullName>
    </submittedName>
</protein>
<name>A0A8X7VP08_BRACI</name>
<gene>
    <name evidence="1" type="ORF">Bca52824_017402</name>
</gene>
<comment type="caution">
    <text evidence="1">The sequence shown here is derived from an EMBL/GenBank/DDBJ whole genome shotgun (WGS) entry which is preliminary data.</text>
</comment>
<evidence type="ECO:0000313" key="1">
    <source>
        <dbReference type="EMBL" id="KAG2314280.1"/>
    </source>
</evidence>
<keyword evidence="2" id="KW-1185">Reference proteome</keyword>
<dbReference type="AlphaFoldDB" id="A0A8X7VP08"/>
<accession>A0A8X7VP08</accession>
<reference evidence="1 2" key="1">
    <citation type="submission" date="2020-02" db="EMBL/GenBank/DDBJ databases">
        <authorList>
            <person name="Ma Q."/>
            <person name="Huang Y."/>
            <person name="Song X."/>
            <person name="Pei D."/>
        </authorList>
    </citation>
    <scope>NUCLEOTIDE SEQUENCE [LARGE SCALE GENOMIC DNA]</scope>
    <source>
        <strain evidence="1">Sxm20200214</strain>
        <tissue evidence="1">Leaf</tissue>
    </source>
</reference>
<sequence>MVCLGLVQVTFYTAGCHKGGMQSANYIENTSGGIVYTRNFNANQSGMLLHKISSKKGLSVEVVLETYSPGGNKMGDPLPSRLALPKLKYKIGSEPKKTISINQHLIVGNINTVKDILGDDEFNRIRGTFWDR</sequence>
<dbReference type="EMBL" id="JAAMPC010000004">
    <property type="protein sequence ID" value="KAG2314280.1"/>
    <property type="molecule type" value="Genomic_DNA"/>
</dbReference>